<organism evidence="1 2">
    <name type="scientific">Sinorhizobium chiapasense</name>
    <dbReference type="NCBI Taxonomy" id="501572"/>
    <lineage>
        <taxon>Bacteria</taxon>
        <taxon>Pseudomonadati</taxon>
        <taxon>Pseudomonadota</taxon>
        <taxon>Alphaproteobacteria</taxon>
        <taxon>Hyphomicrobiales</taxon>
        <taxon>Rhizobiaceae</taxon>
        <taxon>Sinorhizobium/Ensifer group</taxon>
        <taxon>Sinorhizobium</taxon>
    </lineage>
</organism>
<dbReference type="RefSeq" id="WP_331374289.1">
    <property type="nucleotide sequence ID" value="NZ_CP133148.1"/>
</dbReference>
<sequence>MTDVRVNRDEMDERRRRIVAVKEAFASAIAARQAELHAQKTLRRRSVWRVLLLGKKS</sequence>
<reference evidence="1" key="1">
    <citation type="submission" date="2023-08" db="EMBL/GenBank/DDBJ databases">
        <title>Complete genome sequence of Sinorhizobium chiapanecum ITTG S70 isolated from Acaciella angustissima nodules in Chiapas-Mexico.</title>
        <authorList>
            <person name="Rincon-Rosales R."/>
            <person name="Rogel M.A."/>
            <person name="Rincon-Medina C.I."/>
            <person name="Guerrero G."/>
            <person name="Manzano-Gomez L.A."/>
            <person name="Lopez-Lopez A."/>
            <person name="Rincon Molina F.A."/>
            <person name="Martinez-Romero E."/>
        </authorList>
    </citation>
    <scope>NUCLEOTIDE SEQUENCE</scope>
    <source>
        <strain evidence="1">ITTG S70</strain>
    </source>
</reference>
<dbReference type="EMBL" id="CP133148">
    <property type="protein sequence ID" value="WVT05195.1"/>
    <property type="molecule type" value="Genomic_DNA"/>
</dbReference>
<gene>
    <name evidence="1" type="ORF">RB548_07325</name>
</gene>
<dbReference type="Proteomes" id="UP001432360">
    <property type="component" value="Chromosome"/>
</dbReference>
<name>A0ABZ2BCF0_9HYPH</name>
<protein>
    <submittedName>
        <fullName evidence="1">Uncharacterized protein</fullName>
    </submittedName>
</protein>
<keyword evidence="2" id="KW-1185">Reference proteome</keyword>
<proteinExistence type="predicted"/>
<evidence type="ECO:0000313" key="1">
    <source>
        <dbReference type="EMBL" id="WVT05195.1"/>
    </source>
</evidence>
<accession>A0ABZ2BCF0</accession>
<evidence type="ECO:0000313" key="2">
    <source>
        <dbReference type="Proteomes" id="UP001432360"/>
    </source>
</evidence>